<evidence type="ECO:0000313" key="4">
    <source>
        <dbReference type="Proteomes" id="UP000812966"/>
    </source>
</evidence>
<feature type="compositionally biased region" description="Low complexity" evidence="1">
    <location>
        <begin position="210"/>
        <end position="230"/>
    </location>
</feature>
<reference evidence="3" key="1">
    <citation type="submission" date="2020-04" db="EMBL/GenBank/DDBJ databases">
        <title>Analysis of mating type loci in Filobasidium floriforme.</title>
        <authorList>
            <person name="Nowrousian M."/>
        </authorList>
    </citation>
    <scope>NUCLEOTIDE SEQUENCE</scope>
    <source>
        <strain evidence="3">CBS 6242</strain>
    </source>
</reference>
<comment type="caution">
    <text evidence="3">The sequence shown here is derived from an EMBL/GenBank/DDBJ whole genome shotgun (WGS) entry which is preliminary data.</text>
</comment>
<dbReference type="AlphaFoldDB" id="A0A8K0JNN6"/>
<dbReference type="EMBL" id="JABELV010000034">
    <property type="protein sequence ID" value="KAG7562312.1"/>
    <property type="molecule type" value="Genomic_DNA"/>
</dbReference>
<dbReference type="Proteomes" id="UP000812966">
    <property type="component" value="Unassembled WGS sequence"/>
</dbReference>
<dbReference type="GO" id="GO:0044820">
    <property type="term" value="P:mitotic telomere tethering at nuclear periphery"/>
    <property type="evidence" value="ECO:0007669"/>
    <property type="project" value="TreeGrafter"/>
</dbReference>
<accession>A0A8K0JNN6</accession>
<feature type="region of interest" description="Disordered" evidence="1">
    <location>
        <begin position="371"/>
        <end position="396"/>
    </location>
</feature>
<dbReference type="InterPro" id="IPR036887">
    <property type="entry name" value="HTH_APSES_sf"/>
</dbReference>
<dbReference type="PROSITE" id="PS51299">
    <property type="entry name" value="HTH_APSES"/>
    <property type="match status" value="1"/>
</dbReference>
<dbReference type="InterPro" id="IPR037548">
    <property type="entry name" value="Bqt4"/>
</dbReference>
<sequence length="456" mass="48311">MVSRNAPIDAQMNDIPPPPAYTAVATVPAQANRPELPVRVRNPQLRLPATVNDPDALVVKFQTIVRDGKEIVVGRLKVATDLPAPNEHAFILRRYDTGAISVTTMFKAAFPGATEEEEEREMRWIKSMFDMTGMNGSRDGATVKLAGHWIPPATATSLAGGYRMGEWINAMVRAAPVEGVAYRKSQRSQQAYDQAAKKQETTSSARTEGASQLAPPASAAAVQSTQAVSSRTRSGTTPEMHVPARRAAEPTPKRARRTRETRDSPSTTAGASSSAATTTETTPAAEPATGTTTAEQQNETIGLTLESTREIRAPVGTIIDAEAQIAQSKADVLRLKQEAEAKAAAGQTPEEMGLMAPTTSTVIDAASETSILPSAGSSSSSTVRGLKRTADQQAADEGTEIVGSTVILPGSTAERVVRRRNGRIVEPEQARRRGAVMGAVMFVGGALGAWAYQALL</sequence>
<dbReference type="GO" id="GO:0070197">
    <property type="term" value="P:meiotic attachment of telomere to nuclear envelope"/>
    <property type="evidence" value="ECO:0007669"/>
    <property type="project" value="InterPro"/>
</dbReference>
<protein>
    <recommendedName>
        <fullName evidence="2">HTH APSES-type domain-containing protein</fullName>
    </recommendedName>
</protein>
<keyword evidence="4" id="KW-1185">Reference proteome</keyword>
<dbReference type="PANTHER" id="PTHR38044:SF1">
    <property type="entry name" value="BOUQUET FORMATION PROTEIN 4"/>
    <property type="match status" value="1"/>
</dbReference>
<dbReference type="GO" id="GO:0003677">
    <property type="term" value="F:DNA binding"/>
    <property type="evidence" value="ECO:0007669"/>
    <property type="project" value="InterPro"/>
</dbReference>
<name>A0A8K0JNN6_9TREE</name>
<dbReference type="OrthoDB" id="5346159at2759"/>
<feature type="compositionally biased region" description="Low complexity" evidence="1">
    <location>
        <begin position="264"/>
        <end position="295"/>
    </location>
</feature>
<evidence type="ECO:0000313" key="3">
    <source>
        <dbReference type="EMBL" id="KAG7562312.1"/>
    </source>
</evidence>
<organism evidence="3 4">
    <name type="scientific">Filobasidium floriforme</name>
    <dbReference type="NCBI Taxonomy" id="5210"/>
    <lineage>
        <taxon>Eukaryota</taxon>
        <taxon>Fungi</taxon>
        <taxon>Dikarya</taxon>
        <taxon>Basidiomycota</taxon>
        <taxon>Agaricomycotina</taxon>
        <taxon>Tremellomycetes</taxon>
        <taxon>Filobasidiales</taxon>
        <taxon>Filobasidiaceae</taxon>
        <taxon>Filobasidium</taxon>
    </lineage>
</organism>
<gene>
    <name evidence="3" type="ORF">FFLO_02204</name>
</gene>
<dbReference type="PANTHER" id="PTHR38044">
    <property type="entry name" value="BOUQUET FORMATION PROTEIN 4"/>
    <property type="match status" value="1"/>
</dbReference>
<evidence type="ECO:0000259" key="2">
    <source>
        <dbReference type="PROSITE" id="PS51299"/>
    </source>
</evidence>
<feature type="region of interest" description="Disordered" evidence="1">
    <location>
        <begin position="191"/>
        <end position="306"/>
    </location>
</feature>
<feature type="compositionally biased region" description="Low complexity" evidence="1">
    <location>
        <begin position="371"/>
        <end position="381"/>
    </location>
</feature>
<feature type="domain" description="HTH APSES-type" evidence="2">
    <location>
        <begin position="67"/>
        <end position="183"/>
    </location>
</feature>
<proteinExistence type="predicted"/>
<dbReference type="InterPro" id="IPR003163">
    <property type="entry name" value="Tscrpt_reg_HTH_APSES-type"/>
</dbReference>
<dbReference type="GO" id="GO:1990862">
    <property type="term" value="C:nuclear membrane complex Bqt3-Bqt4"/>
    <property type="evidence" value="ECO:0007669"/>
    <property type="project" value="InterPro"/>
</dbReference>
<feature type="compositionally biased region" description="Basic and acidic residues" evidence="1">
    <location>
        <begin position="246"/>
        <end position="263"/>
    </location>
</feature>
<dbReference type="SUPFAM" id="SSF54616">
    <property type="entry name" value="DNA-binding domain of Mlu1-box binding protein MBP1"/>
    <property type="match status" value="1"/>
</dbReference>
<evidence type="ECO:0000256" key="1">
    <source>
        <dbReference type="SAM" id="MobiDB-lite"/>
    </source>
</evidence>